<evidence type="ECO:0000256" key="1">
    <source>
        <dbReference type="ARBA" id="ARBA00004651"/>
    </source>
</evidence>
<dbReference type="InterPro" id="IPR020846">
    <property type="entry name" value="MFS_dom"/>
</dbReference>
<dbReference type="PROSITE" id="PS50850">
    <property type="entry name" value="MFS"/>
    <property type="match status" value="1"/>
</dbReference>
<evidence type="ECO:0000256" key="7">
    <source>
        <dbReference type="SAM" id="MobiDB-lite"/>
    </source>
</evidence>
<sequence>MASPTAHQQAPGAQRIAPDGILDRLGLPRPLIWGFVGLALFMIGDGVETNILSPFLHQDHGFSIPMVGTLVTVYGIAVAIAAFFSAALSDLWGPRRVMLIGAGIWLFFGLAFLVVALTQSSVWLVFVTYGLRGFGYPFFAYGFLVWITATADAKRMASAIGWFYVAFTSGLPTLGALVATTTLDVFHMSMYQTLWVSLALVLAGTVVAMVGVKEKVGRAPLVKNSDQVFEVLTFGLKLLVTKPRVMLVMLTRMINSIPTYGMAIFFPALFTDHFQWSVGRFLILTTVIYAVNIPFNLFFGWLGDRLGWSRTVVWFGAVLCSVSMLGLYVVPDYAISHGWPFAYGLTLIVGAFFGIGLAGFVPLSAIAVSLAPKHPGAAMSSYNLGIGAAVFAGPLLVAVLYDSLGARGLVILFALLYLVAAVMAAVLRGTQPGFDGVAGTTAVGHEEEPAPTDELTELSPVTR</sequence>
<dbReference type="OrthoDB" id="3522477at2"/>
<feature type="transmembrane region" description="Helical" evidence="8">
    <location>
        <begin position="123"/>
        <end position="147"/>
    </location>
</feature>
<keyword evidence="3" id="KW-1003">Cell membrane</keyword>
<dbReference type="Gene3D" id="1.20.1250.20">
    <property type="entry name" value="MFS general substrate transporter like domains"/>
    <property type="match status" value="2"/>
</dbReference>
<feature type="transmembrane region" description="Helical" evidence="8">
    <location>
        <begin position="97"/>
        <end position="117"/>
    </location>
</feature>
<evidence type="ECO:0000256" key="6">
    <source>
        <dbReference type="ARBA" id="ARBA00023136"/>
    </source>
</evidence>
<evidence type="ECO:0000313" key="10">
    <source>
        <dbReference type="EMBL" id="RYV49960.1"/>
    </source>
</evidence>
<dbReference type="CDD" id="cd17337">
    <property type="entry name" value="MFS_CsbX"/>
    <property type="match status" value="1"/>
</dbReference>
<dbReference type="AlphaFoldDB" id="A0A4Q5MWK2"/>
<dbReference type="InterPro" id="IPR036259">
    <property type="entry name" value="MFS_trans_sf"/>
</dbReference>
<accession>A0A4Q5MWK2</accession>
<evidence type="ECO:0000256" key="8">
    <source>
        <dbReference type="SAM" id="Phobius"/>
    </source>
</evidence>
<feature type="transmembrane region" description="Helical" evidence="8">
    <location>
        <begin position="191"/>
        <end position="212"/>
    </location>
</feature>
<reference evidence="10 11" key="1">
    <citation type="submission" date="2019-01" db="EMBL/GenBank/DDBJ databases">
        <title>Novel species of Cellulomonas.</title>
        <authorList>
            <person name="Liu Q."/>
            <person name="Xin Y.-H."/>
        </authorList>
    </citation>
    <scope>NUCLEOTIDE SEQUENCE [LARGE SCALE GENOMIC DNA]</scope>
    <source>
        <strain evidence="10 11">HLT2-17</strain>
    </source>
</reference>
<feature type="domain" description="Major facilitator superfamily (MFS) profile" evidence="9">
    <location>
        <begin position="30"/>
        <end position="432"/>
    </location>
</feature>
<keyword evidence="11" id="KW-1185">Reference proteome</keyword>
<dbReference type="SUPFAM" id="SSF103473">
    <property type="entry name" value="MFS general substrate transporter"/>
    <property type="match status" value="1"/>
</dbReference>
<evidence type="ECO:0000313" key="11">
    <source>
        <dbReference type="Proteomes" id="UP000293764"/>
    </source>
</evidence>
<dbReference type="InterPro" id="IPR011701">
    <property type="entry name" value="MFS"/>
</dbReference>
<dbReference type="RefSeq" id="WP_130103722.1">
    <property type="nucleotide sequence ID" value="NZ_SDWW01000046.1"/>
</dbReference>
<protein>
    <submittedName>
        <fullName evidence="10">MFS transporter</fullName>
    </submittedName>
</protein>
<keyword evidence="6 8" id="KW-0472">Membrane</keyword>
<dbReference type="Pfam" id="PF07690">
    <property type="entry name" value="MFS_1"/>
    <property type="match status" value="2"/>
</dbReference>
<feature type="transmembrane region" description="Helical" evidence="8">
    <location>
        <begin position="31"/>
        <end position="52"/>
    </location>
</feature>
<feature type="transmembrane region" description="Helical" evidence="8">
    <location>
        <begin position="159"/>
        <end position="179"/>
    </location>
</feature>
<gene>
    <name evidence="10" type="ORF">EUA98_16130</name>
</gene>
<feature type="region of interest" description="Disordered" evidence="7">
    <location>
        <begin position="438"/>
        <end position="463"/>
    </location>
</feature>
<feature type="transmembrane region" description="Helical" evidence="8">
    <location>
        <begin position="311"/>
        <end position="330"/>
    </location>
</feature>
<comment type="subcellular location">
    <subcellularLocation>
        <location evidence="1">Cell membrane</location>
        <topology evidence="1">Multi-pass membrane protein</topology>
    </subcellularLocation>
</comment>
<feature type="transmembrane region" description="Helical" evidence="8">
    <location>
        <begin position="382"/>
        <end position="401"/>
    </location>
</feature>
<proteinExistence type="predicted"/>
<keyword evidence="5 8" id="KW-1133">Transmembrane helix</keyword>
<keyword evidence="4 8" id="KW-0812">Transmembrane</keyword>
<dbReference type="InterPro" id="IPR050171">
    <property type="entry name" value="MFS_Transporters"/>
</dbReference>
<evidence type="ECO:0000256" key="5">
    <source>
        <dbReference type="ARBA" id="ARBA00022989"/>
    </source>
</evidence>
<evidence type="ECO:0000256" key="2">
    <source>
        <dbReference type="ARBA" id="ARBA00022448"/>
    </source>
</evidence>
<comment type="caution">
    <text evidence="10">The sequence shown here is derived from an EMBL/GenBank/DDBJ whole genome shotgun (WGS) entry which is preliminary data.</text>
</comment>
<dbReference type="PANTHER" id="PTHR23517">
    <property type="entry name" value="RESISTANCE PROTEIN MDTM, PUTATIVE-RELATED-RELATED"/>
    <property type="match status" value="1"/>
</dbReference>
<evidence type="ECO:0000259" key="9">
    <source>
        <dbReference type="PROSITE" id="PS50850"/>
    </source>
</evidence>
<organism evidence="10 11">
    <name type="scientific">Pengzhenrongella frigida</name>
    <dbReference type="NCBI Taxonomy" id="1259133"/>
    <lineage>
        <taxon>Bacteria</taxon>
        <taxon>Bacillati</taxon>
        <taxon>Actinomycetota</taxon>
        <taxon>Actinomycetes</taxon>
        <taxon>Micrococcales</taxon>
        <taxon>Pengzhenrongella</taxon>
    </lineage>
</organism>
<dbReference type="GO" id="GO:0022857">
    <property type="term" value="F:transmembrane transporter activity"/>
    <property type="evidence" value="ECO:0007669"/>
    <property type="project" value="InterPro"/>
</dbReference>
<feature type="transmembrane region" description="Helical" evidence="8">
    <location>
        <begin position="342"/>
        <end position="370"/>
    </location>
</feature>
<name>A0A4Q5MWK2_9MICO</name>
<keyword evidence="2" id="KW-0813">Transport</keyword>
<dbReference type="InterPro" id="IPR004748">
    <property type="entry name" value="Polyol_permease-like"/>
</dbReference>
<evidence type="ECO:0000256" key="4">
    <source>
        <dbReference type="ARBA" id="ARBA00022692"/>
    </source>
</evidence>
<dbReference type="EMBL" id="SDWW01000046">
    <property type="protein sequence ID" value="RYV49960.1"/>
    <property type="molecule type" value="Genomic_DNA"/>
</dbReference>
<feature type="transmembrane region" description="Helical" evidence="8">
    <location>
        <begin position="245"/>
        <end position="269"/>
    </location>
</feature>
<feature type="transmembrane region" description="Helical" evidence="8">
    <location>
        <begin position="64"/>
        <end position="85"/>
    </location>
</feature>
<evidence type="ECO:0000256" key="3">
    <source>
        <dbReference type="ARBA" id="ARBA00022475"/>
    </source>
</evidence>
<feature type="transmembrane region" description="Helical" evidence="8">
    <location>
        <begin position="407"/>
        <end position="427"/>
    </location>
</feature>
<dbReference type="NCBIfam" id="TIGR00897">
    <property type="entry name" value="2A0118"/>
    <property type="match status" value="1"/>
</dbReference>
<dbReference type="Proteomes" id="UP000293764">
    <property type="component" value="Unassembled WGS sequence"/>
</dbReference>
<feature type="transmembrane region" description="Helical" evidence="8">
    <location>
        <begin position="281"/>
        <end position="299"/>
    </location>
</feature>
<dbReference type="GO" id="GO:0005886">
    <property type="term" value="C:plasma membrane"/>
    <property type="evidence" value="ECO:0007669"/>
    <property type="project" value="UniProtKB-SubCell"/>
</dbReference>